<sequence>MREIKFRAMNQKGNWVYFSIWGINPPLKKSEFKHLCEYTGLKDKNGKEIYEGDIVEIDIKQNNLGGQGRNNIRTPNCFLSFTNFWGNYHQFV</sequence>
<dbReference type="InterPro" id="IPR019096">
    <property type="entry name" value="YopX_protein"/>
</dbReference>
<comment type="caution">
    <text evidence="2">The sequence shown here is derived from an EMBL/GenBank/DDBJ whole genome shotgun (WGS) entry which is preliminary data.</text>
</comment>
<dbReference type="Pfam" id="PF09643">
    <property type="entry name" value="YopX"/>
    <property type="match status" value="1"/>
</dbReference>
<proteinExistence type="predicted"/>
<feature type="domain" description="YopX protein" evidence="1">
    <location>
        <begin position="32"/>
        <end position="64"/>
    </location>
</feature>
<dbReference type="EMBL" id="BART01023173">
    <property type="protein sequence ID" value="GAH04514.1"/>
    <property type="molecule type" value="Genomic_DNA"/>
</dbReference>
<reference evidence="2" key="1">
    <citation type="journal article" date="2014" name="Front. Microbiol.">
        <title>High frequency of phylogenetically diverse reductive dehalogenase-homologous genes in deep subseafloor sedimentary metagenomes.</title>
        <authorList>
            <person name="Kawai M."/>
            <person name="Futagami T."/>
            <person name="Toyoda A."/>
            <person name="Takaki Y."/>
            <person name="Nishi S."/>
            <person name="Hori S."/>
            <person name="Arai W."/>
            <person name="Tsubouchi T."/>
            <person name="Morono Y."/>
            <person name="Uchiyama I."/>
            <person name="Ito T."/>
            <person name="Fujiyama A."/>
            <person name="Inagaki F."/>
            <person name="Takami H."/>
        </authorList>
    </citation>
    <scope>NUCLEOTIDE SEQUENCE</scope>
    <source>
        <strain evidence="2">Expedition CK06-06</strain>
    </source>
</reference>
<name>X1DHN8_9ZZZZ</name>
<gene>
    <name evidence="2" type="ORF">S01H4_42230</name>
</gene>
<dbReference type="AlphaFoldDB" id="X1DHN8"/>
<dbReference type="InterPro" id="IPR023385">
    <property type="entry name" value="YopX-like_C"/>
</dbReference>
<organism evidence="2">
    <name type="scientific">marine sediment metagenome</name>
    <dbReference type="NCBI Taxonomy" id="412755"/>
    <lineage>
        <taxon>unclassified sequences</taxon>
        <taxon>metagenomes</taxon>
        <taxon>ecological metagenomes</taxon>
    </lineage>
</organism>
<accession>X1DHN8</accession>
<dbReference type="SUPFAM" id="SSF159006">
    <property type="entry name" value="YopX-like"/>
    <property type="match status" value="1"/>
</dbReference>
<evidence type="ECO:0000259" key="1">
    <source>
        <dbReference type="Pfam" id="PF09643"/>
    </source>
</evidence>
<protein>
    <recommendedName>
        <fullName evidence="1">YopX protein domain-containing protein</fullName>
    </recommendedName>
</protein>
<evidence type="ECO:0000313" key="2">
    <source>
        <dbReference type="EMBL" id="GAH04514.1"/>
    </source>
</evidence>
<dbReference type="Gene3D" id="2.30.30.290">
    <property type="entry name" value="YopX-like domains"/>
    <property type="match status" value="1"/>
</dbReference>